<feature type="domain" description="FecR protein" evidence="2">
    <location>
        <begin position="177"/>
        <end position="272"/>
    </location>
</feature>
<keyword evidence="1" id="KW-0812">Transmembrane</keyword>
<accession>A0A023BTC7</accession>
<dbReference type="InterPro" id="IPR012373">
    <property type="entry name" value="Ferrdict_sens_TM"/>
</dbReference>
<dbReference type="GO" id="GO:0016989">
    <property type="term" value="F:sigma factor antagonist activity"/>
    <property type="evidence" value="ECO:0007669"/>
    <property type="project" value="TreeGrafter"/>
</dbReference>
<evidence type="ECO:0000256" key="1">
    <source>
        <dbReference type="SAM" id="Phobius"/>
    </source>
</evidence>
<dbReference type="InterPro" id="IPR006860">
    <property type="entry name" value="FecR"/>
</dbReference>
<dbReference type="InterPro" id="IPR032508">
    <property type="entry name" value="FecR_C"/>
</dbReference>
<comment type="caution">
    <text evidence="4">The sequence shown here is derived from an EMBL/GenBank/DDBJ whole genome shotgun (WGS) entry which is preliminary data.</text>
</comment>
<feature type="transmembrane region" description="Helical" evidence="1">
    <location>
        <begin position="83"/>
        <end position="101"/>
    </location>
</feature>
<feature type="domain" description="Protein FecR C-terminal" evidence="3">
    <location>
        <begin position="318"/>
        <end position="386"/>
    </location>
</feature>
<evidence type="ECO:0000313" key="5">
    <source>
        <dbReference type="Proteomes" id="UP000023541"/>
    </source>
</evidence>
<dbReference type="eggNOG" id="COG3712">
    <property type="taxonomic scope" value="Bacteria"/>
</dbReference>
<protein>
    <recommendedName>
        <fullName evidence="6">Iron dicitrate transport regulator FecR</fullName>
    </recommendedName>
</protein>
<dbReference type="Pfam" id="PF04773">
    <property type="entry name" value="FecR"/>
    <property type="match status" value="1"/>
</dbReference>
<keyword evidence="1" id="KW-0472">Membrane</keyword>
<dbReference type="Proteomes" id="UP000023541">
    <property type="component" value="Unassembled WGS sequence"/>
</dbReference>
<dbReference type="PANTHER" id="PTHR30273">
    <property type="entry name" value="PERIPLASMIC SIGNAL SENSOR AND SIGMA FACTOR ACTIVATOR FECR-RELATED"/>
    <property type="match status" value="1"/>
</dbReference>
<evidence type="ECO:0000259" key="3">
    <source>
        <dbReference type="Pfam" id="PF16344"/>
    </source>
</evidence>
<dbReference type="RefSeq" id="WP_034243102.1">
    <property type="nucleotide sequence ID" value="NZ_AQRA01000006.1"/>
</dbReference>
<dbReference type="EMBL" id="AQRA01000006">
    <property type="protein sequence ID" value="EZH73240.1"/>
    <property type="molecule type" value="Genomic_DNA"/>
</dbReference>
<evidence type="ECO:0000259" key="2">
    <source>
        <dbReference type="Pfam" id="PF04773"/>
    </source>
</evidence>
<name>A0A023BTC7_9FLAO</name>
<sequence length="388" mass="44318">MDNYLTVIKKYLEGDISPSDREALQQWLTQDPEHEILFKQEIKNWYAANEELPKDPNYAYNRFLHAIDKKEVKVIKPKSWSGIIKYAAVIGGMLLGGYYYTTQSVSKVKTSHDVVETNSIPVDKIKIVQADGTVTYTDFNDKADIINANGNLIGKKDQDQFIVQPESEVTETRYLEISIPKGKLFQLTLSDGTKVWLNAASSLKFPQHFTPTKENRMVYLKGEAFFDVTKNKAQPFIVKTETVDVEVLGTQFNVSSYAEDATVKTTLVEGAVVVNVQNENTNSLQLIPNDQAIFSKDKKAMHKQKVNTSLYTSWMDKKIILQNESFIDAFKRIERSYDVTITSHNKRLNNTRFTGEFDVENIEEILKTFSETLKFTYEIKGKDITINP</sequence>
<evidence type="ECO:0008006" key="6">
    <source>
        <dbReference type="Google" id="ProtNLM"/>
    </source>
</evidence>
<keyword evidence="1" id="KW-1133">Transmembrane helix</keyword>
<dbReference type="STRING" id="1317122.ATO12_19750"/>
<gene>
    <name evidence="4" type="ORF">ATO12_19750</name>
</gene>
<dbReference type="Gene3D" id="3.55.50.30">
    <property type="match status" value="1"/>
</dbReference>
<reference evidence="4 5" key="1">
    <citation type="submission" date="2014-04" db="EMBL/GenBank/DDBJ databases">
        <title>Aquimarina sp. 22II-S11-z7 Genome Sequencing.</title>
        <authorList>
            <person name="Lai Q."/>
        </authorList>
    </citation>
    <scope>NUCLEOTIDE SEQUENCE [LARGE SCALE GENOMIC DNA]</scope>
    <source>
        <strain evidence="4 5">22II-S11-z7</strain>
    </source>
</reference>
<dbReference type="OrthoDB" id="649666at2"/>
<proteinExistence type="predicted"/>
<evidence type="ECO:0000313" key="4">
    <source>
        <dbReference type="EMBL" id="EZH73240.1"/>
    </source>
</evidence>
<organism evidence="4 5">
    <name type="scientific">Aquimarina atlantica</name>
    <dbReference type="NCBI Taxonomy" id="1317122"/>
    <lineage>
        <taxon>Bacteria</taxon>
        <taxon>Pseudomonadati</taxon>
        <taxon>Bacteroidota</taxon>
        <taxon>Flavobacteriia</taxon>
        <taxon>Flavobacteriales</taxon>
        <taxon>Flavobacteriaceae</taxon>
        <taxon>Aquimarina</taxon>
    </lineage>
</organism>
<dbReference type="PANTHER" id="PTHR30273:SF2">
    <property type="entry name" value="PROTEIN FECR"/>
    <property type="match status" value="1"/>
</dbReference>
<dbReference type="Gene3D" id="2.60.120.1440">
    <property type="match status" value="1"/>
</dbReference>
<keyword evidence="5" id="KW-1185">Reference proteome</keyword>
<dbReference type="FunFam" id="2.60.120.1440:FF:000001">
    <property type="entry name" value="Putative anti-sigma factor"/>
    <property type="match status" value="1"/>
</dbReference>
<dbReference type="AlphaFoldDB" id="A0A023BTC7"/>
<dbReference type="Pfam" id="PF16344">
    <property type="entry name" value="FecR_C"/>
    <property type="match status" value="1"/>
</dbReference>